<dbReference type="PANTHER" id="PTHR30292:SF0">
    <property type="entry name" value="5-OXOPROLINASE SUBUNIT A"/>
    <property type="match status" value="1"/>
</dbReference>
<accession>A0ABP5U3J0</accession>
<dbReference type="Gene3D" id="3.20.20.370">
    <property type="entry name" value="Glycoside hydrolase/deacetylase"/>
    <property type="match status" value="2"/>
</dbReference>
<evidence type="ECO:0000313" key="2">
    <source>
        <dbReference type="EMBL" id="GAA2368804.1"/>
    </source>
</evidence>
<reference evidence="3" key="1">
    <citation type="journal article" date="2019" name="Int. J. Syst. Evol. Microbiol.">
        <title>The Global Catalogue of Microorganisms (GCM) 10K type strain sequencing project: providing services to taxonomists for standard genome sequencing and annotation.</title>
        <authorList>
            <consortium name="The Broad Institute Genomics Platform"/>
            <consortium name="The Broad Institute Genome Sequencing Center for Infectious Disease"/>
            <person name="Wu L."/>
            <person name="Ma J."/>
        </authorList>
    </citation>
    <scope>NUCLEOTIDE SEQUENCE [LARGE SCALE GENOMIC DNA]</scope>
    <source>
        <strain evidence="3">JCM 3272</strain>
    </source>
</reference>
<evidence type="ECO:0000256" key="1">
    <source>
        <dbReference type="SAM" id="MobiDB-lite"/>
    </source>
</evidence>
<dbReference type="InterPro" id="IPR005501">
    <property type="entry name" value="LamB/YcsF/PxpA-like"/>
</dbReference>
<gene>
    <name evidence="2" type="ORF">GCM10010170_068850</name>
</gene>
<name>A0ABP5U3J0_9ACTN</name>
<comment type="caution">
    <text evidence="2">The sequence shown here is derived from an EMBL/GenBank/DDBJ whole genome shotgun (WGS) entry which is preliminary data.</text>
</comment>
<dbReference type="InterPro" id="IPR011330">
    <property type="entry name" value="Glyco_hydro/deAcase_b/a-brl"/>
</dbReference>
<dbReference type="RefSeq" id="WP_344616749.1">
    <property type="nucleotide sequence ID" value="NZ_BAAARV010000067.1"/>
</dbReference>
<keyword evidence="3" id="KW-1185">Reference proteome</keyword>
<dbReference type="Pfam" id="PF03746">
    <property type="entry name" value="LamB_YcsF"/>
    <property type="match status" value="2"/>
</dbReference>
<dbReference type="PANTHER" id="PTHR30292">
    <property type="entry name" value="UNCHARACTERIZED PROTEIN YBGL-RELATED"/>
    <property type="match status" value="1"/>
</dbReference>
<sequence>MVDLNSDLGEGFGVWSLGDDDALLAIVTSANVACGFHAGDPTTMRRVSDRAATLGVRVGAQVSYRDLAGFGRRRIDVPADELADELRYQIGALAAFAPVAYVKPHGALYNTAAVDPAHASAVVAAARAAGAASLVTLPPGPEASVADQPQAASPAASPADGREASVADQPQAGSSSPGERQGAGLPVLCQPGSVLARLAAEAGLRVVAEGFADRGYLPDGRLVPRGSAGALVTDVAAVTAQAVRMAVEGVVEAVDGTVIPMPIESLCVHGDTPGAVDMAGAVRAALLAAGVTVEPFV</sequence>
<organism evidence="2 3">
    <name type="scientific">Dactylosporangium salmoneum</name>
    <dbReference type="NCBI Taxonomy" id="53361"/>
    <lineage>
        <taxon>Bacteria</taxon>
        <taxon>Bacillati</taxon>
        <taxon>Actinomycetota</taxon>
        <taxon>Actinomycetes</taxon>
        <taxon>Micromonosporales</taxon>
        <taxon>Micromonosporaceae</taxon>
        <taxon>Dactylosporangium</taxon>
    </lineage>
</organism>
<protein>
    <submittedName>
        <fullName evidence="2">5-oxoprolinase subunit PxpA</fullName>
    </submittedName>
</protein>
<dbReference type="EMBL" id="BAAARV010000067">
    <property type="protein sequence ID" value="GAA2368804.1"/>
    <property type="molecule type" value="Genomic_DNA"/>
</dbReference>
<dbReference type="SUPFAM" id="SSF88713">
    <property type="entry name" value="Glycoside hydrolase/deacetylase"/>
    <property type="match status" value="2"/>
</dbReference>
<feature type="compositionally biased region" description="Low complexity" evidence="1">
    <location>
        <begin position="143"/>
        <end position="159"/>
    </location>
</feature>
<dbReference type="CDD" id="cd10787">
    <property type="entry name" value="LamB_YcsF_like"/>
    <property type="match status" value="1"/>
</dbReference>
<proteinExistence type="predicted"/>
<evidence type="ECO:0000313" key="3">
    <source>
        <dbReference type="Proteomes" id="UP001501444"/>
    </source>
</evidence>
<feature type="region of interest" description="Disordered" evidence="1">
    <location>
        <begin position="140"/>
        <end position="184"/>
    </location>
</feature>
<dbReference type="Proteomes" id="UP001501444">
    <property type="component" value="Unassembled WGS sequence"/>
</dbReference>